<comment type="catalytic activity">
    <reaction evidence="8">
        <text>DNA(n) + a 2'-deoxyribonucleoside 5'-triphosphate = DNA(n+1) + diphosphate</text>
        <dbReference type="Rhea" id="RHEA:22508"/>
        <dbReference type="Rhea" id="RHEA-COMP:17339"/>
        <dbReference type="Rhea" id="RHEA-COMP:17340"/>
        <dbReference type="ChEBI" id="CHEBI:33019"/>
        <dbReference type="ChEBI" id="CHEBI:61560"/>
        <dbReference type="ChEBI" id="CHEBI:173112"/>
        <dbReference type="EC" id="2.7.7.7"/>
    </reaction>
</comment>
<reference evidence="10" key="1">
    <citation type="submission" date="2016-08" db="EMBL/GenBank/DDBJ databases">
        <authorList>
            <person name="Seilhamer J.J."/>
        </authorList>
    </citation>
    <scope>NUCLEOTIDE SEQUENCE</scope>
    <source>
        <strain evidence="10">86</strain>
    </source>
</reference>
<evidence type="ECO:0000259" key="9">
    <source>
        <dbReference type="Pfam" id="PF06144"/>
    </source>
</evidence>
<dbReference type="GO" id="GO:0003887">
    <property type="term" value="F:DNA-directed DNA polymerase activity"/>
    <property type="evidence" value="ECO:0007669"/>
    <property type="project" value="UniProtKB-KW"/>
</dbReference>
<evidence type="ECO:0000256" key="7">
    <source>
        <dbReference type="ARBA" id="ARBA00034754"/>
    </source>
</evidence>
<organism evidence="10">
    <name type="scientific">uncultured Pleomorphomonas sp</name>
    <dbReference type="NCBI Taxonomy" id="442121"/>
    <lineage>
        <taxon>Bacteria</taxon>
        <taxon>Pseudomonadati</taxon>
        <taxon>Pseudomonadota</taxon>
        <taxon>Alphaproteobacteria</taxon>
        <taxon>Hyphomicrobiales</taxon>
        <taxon>Pleomorphomonadaceae</taxon>
        <taxon>Pleomorphomonas</taxon>
        <taxon>environmental samples</taxon>
    </lineage>
</organism>
<evidence type="ECO:0000256" key="3">
    <source>
        <dbReference type="ARBA" id="ARBA00022679"/>
    </source>
</evidence>
<gene>
    <name evidence="10" type="primary">holA</name>
    <name evidence="10" type="ORF">KL86PLE_60247</name>
</gene>
<evidence type="ECO:0000256" key="8">
    <source>
        <dbReference type="ARBA" id="ARBA00049244"/>
    </source>
</evidence>
<evidence type="ECO:0000256" key="1">
    <source>
        <dbReference type="ARBA" id="ARBA00012417"/>
    </source>
</evidence>
<dbReference type="InterPro" id="IPR005790">
    <property type="entry name" value="DNA_polIII_delta"/>
</dbReference>
<evidence type="ECO:0000256" key="6">
    <source>
        <dbReference type="ARBA" id="ARBA00022932"/>
    </source>
</evidence>
<dbReference type="RefSeq" id="WP_288197710.1">
    <property type="nucleotide sequence ID" value="NZ_LT608334.1"/>
</dbReference>
<keyword evidence="6" id="KW-0239">DNA-directed DNA polymerase</keyword>
<dbReference type="Gene3D" id="1.10.8.60">
    <property type="match status" value="1"/>
</dbReference>
<name>A0A212LK70_9HYPH</name>
<comment type="similarity">
    <text evidence="7">Belongs to the DNA polymerase HolA subunit family.</text>
</comment>
<dbReference type="AlphaFoldDB" id="A0A212LK70"/>
<dbReference type="PANTHER" id="PTHR34388">
    <property type="entry name" value="DNA POLYMERASE III SUBUNIT DELTA"/>
    <property type="match status" value="1"/>
</dbReference>
<dbReference type="InterPro" id="IPR008921">
    <property type="entry name" value="DNA_pol3_clamp-load_cplx_C"/>
</dbReference>
<sequence length="348" mass="36560">MVAARAQEADRLVARPPQDVAFYLVYGPDTGLVSERAKTIAAAFSDPGDPFALVRIEASELTANPTRLADEAYAVSMFSSRRAILLRDGGGRADLAGRFRALFKQPPPDTAIVVEAGDLKKSNPLRVLFEQESRAYAIPCFADDERSIGALIDEEARAAGLSIAPEARALLVSLLGGDRLMTRGEIQKLCLHAHGTGTITLADVEALIGDSSTFAVDEVIDAAAGGALTGLVEGLAKARAEGVDAGQIAGAALRHFMLLDELRAAVDAGVSPADAVNGARPPVFFKRKGRVEAALGLWPPARLARAIVVLGEAARDARLNPALSADIVGETLLTLARAADQAAGRRRR</sequence>
<dbReference type="GO" id="GO:0003677">
    <property type="term" value="F:DNA binding"/>
    <property type="evidence" value="ECO:0007669"/>
    <property type="project" value="InterPro"/>
</dbReference>
<keyword evidence="5" id="KW-0235">DNA replication</keyword>
<dbReference type="InterPro" id="IPR027417">
    <property type="entry name" value="P-loop_NTPase"/>
</dbReference>
<dbReference type="GO" id="GO:0006261">
    <property type="term" value="P:DNA-templated DNA replication"/>
    <property type="evidence" value="ECO:0007669"/>
    <property type="project" value="TreeGrafter"/>
</dbReference>
<evidence type="ECO:0000256" key="5">
    <source>
        <dbReference type="ARBA" id="ARBA00022705"/>
    </source>
</evidence>
<dbReference type="SUPFAM" id="SSF52540">
    <property type="entry name" value="P-loop containing nucleoside triphosphate hydrolases"/>
    <property type="match status" value="1"/>
</dbReference>
<dbReference type="PANTHER" id="PTHR34388:SF1">
    <property type="entry name" value="DNA POLYMERASE III SUBUNIT DELTA"/>
    <property type="match status" value="1"/>
</dbReference>
<keyword evidence="3" id="KW-0808">Transferase</keyword>
<dbReference type="Gene3D" id="3.40.50.300">
    <property type="entry name" value="P-loop containing nucleotide triphosphate hydrolases"/>
    <property type="match status" value="1"/>
</dbReference>
<dbReference type="GO" id="GO:0009360">
    <property type="term" value="C:DNA polymerase III complex"/>
    <property type="evidence" value="ECO:0007669"/>
    <property type="project" value="InterPro"/>
</dbReference>
<dbReference type="SUPFAM" id="SSF48019">
    <property type="entry name" value="post-AAA+ oligomerization domain-like"/>
    <property type="match status" value="1"/>
</dbReference>
<evidence type="ECO:0000256" key="2">
    <source>
        <dbReference type="ARBA" id="ARBA00017703"/>
    </source>
</evidence>
<dbReference type="InterPro" id="IPR010372">
    <property type="entry name" value="DNA_pol3_delta_N"/>
</dbReference>
<protein>
    <recommendedName>
        <fullName evidence="2">DNA polymerase III subunit delta</fullName>
        <ecNumber evidence="1">2.7.7.7</ecNumber>
    </recommendedName>
</protein>
<dbReference type="EC" id="2.7.7.7" evidence="1"/>
<evidence type="ECO:0000256" key="4">
    <source>
        <dbReference type="ARBA" id="ARBA00022695"/>
    </source>
</evidence>
<evidence type="ECO:0000313" key="10">
    <source>
        <dbReference type="EMBL" id="SCM77932.1"/>
    </source>
</evidence>
<accession>A0A212LK70</accession>
<keyword evidence="4" id="KW-0548">Nucleotidyltransferase</keyword>
<dbReference type="EMBL" id="FMJD01000010">
    <property type="protein sequence ID" value="SCM77932.1"/>
    <property type="molecule type" value="Genomic_DNA"/>
</dbReference>
<proteinExistence type="inferred from homology"/>
<dbReference type="Pfam" id="PF06144">
    <property type="entry name" value="DNA_pol3_delta"/>
    <property type="match status" value="1"/>
</dbReference>
<feature type="domain" description="DNA polymerase III delta N-terminal" evidence="9">
    <location>
        <begin position="23"/>
        <end position="132"/>
    </location>
</feature>
<dbReference type="NCBIfam" id="TIGR01128">
    <property type="entry name" value="holA"/>
    <property type="match status" value="1"/>
</dbReference>
<dbReference type="Gene3D" id="1.20.272.10">
    <property type="match status" value="1"/>
</dbReference>